<evidence type="ECO:0000313" key="6">
    <source>
        <dbReference type="Proteomes" id="UP000555407"/>
    </source>
</evidence>
<dbReference type="Gene3D" id="1.10.10.60">
    <property type="entry name" value="Homeodomain-like"/>
    <property type="match status" value="1"/>
</dbReference>
<keyword evidence="6" id="KW-1185">Reference proteome</keyword>
<keyword evidence="2 5" id="KW-0238">DNA-binding</keyword>
<dbReference type="Proteomes" id="UP000555407">
    <property type="component" value="Unassembled WGS sequence"/>
</dbReference>
<evidence type="ECO:0000256" key="2">
    <source>
        <dbReference type="ARBA" id="ARBA00023125"/>
    </source>
</evidence>
<evidence type="ECO:0000313" key="5">
    <source>
        <dbReference type="EMBL" id="NIK62443.1"/>
    </source>
</evidence>
<dbReference type="Pfam" id="PF12833">
    <property type="entry name" value="HTH_18"/>
    <property type="match status" value="1"/>
</dbReference>
<dbReference type="InterPro" id="IPR018062">
    <property type="entry name" value="HTH_AraC-typ_CS"/>
</dbReference>
<dbReference type="SUPFAM" id="SSF46689">
    <property type="entry name" value="Homeodomain-like"/>
    <property type="match status" value="1"/>
</dbReference>
<evidence type="ECO:0000259" key="4">
    <source>
        <dbReference type="PROSITE" id="PS01124"/>
    </source>
</evidence>
<evidence type="ECO:0000256" key="1">
    <source>
        <dbReference type="ARBA" id="ARBA00023015"/>
    </source>
</evidence>
<dbReference type="PROSITE" id="PS01124">
    <property type="entry name" value="HTH_ARAC_FAMILY_2"/>
    <property type="match status" value="1"/>
</dbReference>
<dbReference type="PROSITE" id="PS00041">
    <property type="entry name" value="HTH_ARAC_FAMILY_1"/>
    <property type="match status" value="1"/>
</dbReference>
<dbReference type="PANTHER" id="PTHR43280">
    <property type="entry name" value="ARAC-FAMILY TRANSCRIPTIONAL REGULATOR"/>
    <property type="match status" value="1"/>
</dbReference>
<dbReference type="SUPFAM" id="SSF51215">
    <property type="entry name" value="Regulatory protein AraC"/>
    <property type="match status" value="1"/>
</dbReference>
<organism evidence="5 6">
    <name type="scientific">Kribbella shirazensis</name>
    <dbReference type="NCBI Taxonomy" id="1105143"/>
    <lineage>
        <taxon>Bacteria</taxon>
        <taxon>Bacillati</taxon>
        <taxon>Actinomycetota</taxon>
        <taxon>Actinomycetes</taxon>
        <taxon>Propionibacteriales</taxon>
        <taxon>Kribbellaceae</taxon>
        <taxon>Kribbella</taxon>
    </lineage>
</organism>
<reference evidence="5 6" key="1">
    <citation type="submission" date="2020-03" db="EMBL/GenBank/DDBJ databases">
        <title>Sequencing the genomes of 1000 actinobacteria strains.</title>
        <authorList>
            <person name="Klenk H.-P."/>
        </authorList>
    </citation>
    <scope>NUCLEOTIDE SEQUENCE [LARGE SCALE GENOMIC DNA]</scope>
    <source>
        <strain evidence="5 6">DSM 45490</strain>
    </source>
</reference>
<keyword evidence="3" id="KW-0804">Transcription</keyword>
<dbReference type="PANTHER" id="PTHR43280:SF32">
    <property type="entry name" value="TRANSCRIPTIONAL REGULATORY PROTEIN"/>
    <property type="match status" value="1"/>
</dbReference>
<gene>
    <name evidence="5" type="ORF">BJY22_008160</name>
</gene>
<evidence type="ECO:0000256" key="3">
    <source>
        <dbReference type="ARBA" id="ARBA00023163"/>
    </source>
</evidence>
<keyword evidence="1" id="KW-0805">Transcription regulation</keyword>
<dbReference type="EMBL" id="JAASRO010000001">
    <property type="protein sequence ID" value="NIK62443.1"/>
    <property type="molecule type" value="Genomic_DNA"/>
</dbReference>
<feature type="domain" description="HTH araC/xylS-type" evidence="4">
    <location>
        <begin position="159"/>
        <end position="257"/>
    </location>
</feature>
<dbReference type="AlphaFoldDB" id="A0A7X5VJM5"/>
<protein>
    <submittedName>
        <fullName evidence="5">AraC-like DNA-binding protein</fullName>
    </submittedName>
</protein>
<dbReference type="RefSeq" id="WP_167217588.1">
    <property type="nucleotide sequence ID" value="NZ_JAASRO010000001.1"/>
</dbReference>
<proteinExistence type="predicted"/>
<accession>A0A7X5VJM5</accession>
<dbReference type="InterPro" id="IPR009057">
    <property type="entry name" value="Homeodomain-like_sf"/>
</dbReference>
<comment type="caution">
    <text evidence="5">The sequence shown here is derived from an EMBL/GenBank/DDBJ whole genome shotgun (WGS) entry which is preliminary data.</text>
</comment>
<dbReference type="Pfam" id="PF02311">
    <property type="entry name" value="AraC_binding"/>
    <property type="match status" value="1"/>
</dbReference>
<name>A0A7X5VJM5_9ACTN</name>
<dbReference type="InterPro" id="IPR018060">
    <property type="entry name" value="HTH_AraC"/>
</dbReference>
<dbReference type="InterPro" id="IPR003313">
    <property type="entry name" value="AraC-bd"/>
</dbReference>
<dbReference type="GO" id="GO:0003700">
    <property type="term" value="F:DNA-binding transcription factor activity"/>
    <property type="evidence" value="ECO:0007669"/>
    <property type="project" value="InterPro"/>
</dbReference>
<sequence>MHDWSIYLTPGPAERQLGLFCLGVGEQTHGTAAAPERALGCHALVWLKEGHGHLLHGPDRKLHEVHAPAMLWLFPGVVHGYRPATRWRQAWTLFSGPATEALTSLAHLDPSRPVRQYSDPRPVDRAFNRLLRVSTQRNVVQLTGALYDLIGQAGALPDDSVAARLAELACTPMSVEDYASTLGLTLKELRDAVRRTTGSTPQELVLSTRLSSAKVLLAEEDLSVAAVARRVGYDDPAYFSRLFAARVGMSPVAFRRSGSISGPISDLWRRRRRLSDV</sequence>
<dbReference type="InterPro" id="IPR037923">
    <property type="entry name" value="HTH-like"/>
</dbReference>
<dbReference type="SMART" id="SM00342">
    <property type="entry name" value="HTH_ARAC"/>
    <property type="match status" value="1"/>
</dbReference>
<dbReference type="GO" id="GO:0043565">
    <property type="term" value="F:sequence-specific DNA binding"/>
    <property type="evidence" value="ECO:0007669"/>
    <property type="project" value="InterPro"/>
</dbReference>